<accession>A0A9D1PZX9</accession>
<keyword evidence="3" id="KW-0479">Metal-binding</keyword>
<evidence type="ECO:0000313" key="7">
    <source>
        <dbReference type="EMBL" id="HIW01648.1"/>
    </source>
</evidence>
<feature type="domain" description="Radical SAM core" evidence="6">
    <location>
        <begin position="40"/>
        <end position="280"/>
    </location>
</feature>
<dbReference type="SFLD" id="SFLDS00029">
    <property type="entry name" value="Radical_SAM"/>
    <property type="match status" value="1"/>
</dbReference>
<dbReference type="GO" id="GO:0046872">
    <property type="term" value="F:metal ion binding"/>
    <property type="evidence" value="ECO:0007669"/>
    <property type="project" value="UniProtKB-KW"/>
</dbReference>
<name>A0A9D1PZX9_9BACT</name>
<dbReference type="SUPFAM" id="SSF102114">
    <property type="entry name" value="Radical SAM enzymes"/>
    <property type="match status" value="1"/>
</dbReference>
<dbReference type="InterPro" id="IPR013785">
    <property type="entry name" value="Aldolase_TIM"/>
</dbReference>
<keyword evidence="4" id="KW-0408">Iron</keyword>
<organism evidence="7 8">
    <name type="scientific">Candidatus Desulfovibrio intestinipullorum</name>
    <dbReference type="NCBI Taxonomy" id="2838536"/>
    <lineage>
        <taxon>Bacteria</taxon>
        <taxon>Pseudomonadati</taxon>
        <taxon>Thermodesulfobacteriota</taxon>
        <taxon>Desulfovibrionia</taxon>
        <taxon>Desulfovibrionales</taxon>
        <taxon>Desulfovibrionaceae</taxon>
        <taxon>Desulfovibrio</taxon>
    </lineage>
</organism>
<reference evidence="7" key="1">
    <citation type="journal article" date="2021" name="PeerJ">
        <title>Extensive microbial diversity within the chicken gut microbiome revealed by metagenomics and culture.</title>
        <authorList>
            <person name="Gilroy R."/>
            <person name="Ravi A."/>
            <person name="Getino M."/>
            <person name="Pursley I."/>
            <person name="Horton D.L."/>
            <person name="Alikhan N.F."/>
            <person name="Baker D."/>
            <person name="Gharbi K."/>
            <person name="Hall N."/>
            <person name="Watson M."/>
            <person name="Adriaenssens E.M."/>
            <person name="Foster-Nyarko E."/>
            <person name="Jarju S."/>
            <person name="Secka A."/>
            <person name="Antonio M."/>
            <person name="Oren A."/>
            <person name="Chaudhuri R.R."/>
            <person name="La Ragione R."/>
            <person name="Hildebrand F."/>
            <person name="Pallen M.J."/>
        </authorList>
    </citation>
    <scope>NUCLEOTIDE SEQUENCE</scope>
    <source>
        <strain evidence="7">ChiHecec2B26-446</strain>
    </source>
</reference>
<proteinExistence type="predicted"/>
<evidence type="ECO:0000259" key="6">
    <source>
        <dbReference type="PROSITE" id="PS51918"/>
    </source>
</evidence>
<dbReference type="Gene3D" id="3.20.20.70">
    <property type="entry name" value="Aldolase class I"/>
    <property type="match status" value="1"/>
</dbReference>
<dbReference type="Proteomes" id="UP000886752">
    <property type="component" value="Unassembled WGS sequence"/>
</dbReference>
<keyword evidence="5" id="KW-0411">Iron-sulfur</keyword>
<protein>
    <submittedName>
        <fullName evidence="7">Radical SAM protein</fullName>
    </submittedName>
</protein>
<gene>
    <name evidence="7" type="ORF">H9894_10760</name>
</gene>
<dbReference type="GO" id="GO:0003824">
    <property type="term" value="F:catalytic activity"/>
    <property type="evidence" value="ECO:0007669"/>
    <property type="project" value="InterPro"/>
</dbReference>
<dbReference type="GO" id="GO:0051536">
    <property type="term" value="F:iron-sulfur cluster binding"/>
    <property type="evidence" value="ECO:0007669"/>
    <property type="project" value="UniProtKB-KW"/>
</dbReference>
<dbReference type="Pfam" id="PF04055">
    <property type="entry name" value="Radical_SAM"/>
    <property type="match status" value="1"/>
</dbReference>
<evidence type="ECO:0000256" key="1">
    <source>
        <dbReference type="ARBA" id="ARBA00001966"/>
    </source>
</evidence>
<dbReference type="SMART" id="SM00729">
    <property type="entry name" value="Elp3"/>
    <property type="match status" value="1"/>
</dbReference>
<dbReference type="CDD" id="cd01335">
    <property type="entry name" value="Radical_SAM"/>
    <property type="match status" value="1"/>
</dbReference>
<evidence type="ECO:0000313" key="8">
    <source>
        <dbReference type="Proteomes" id="UP000886752"/>
    </source>
</evidence>
<reference evidence="7" key="2">
    <citation type="submission" date="2021-04" db="EMBL/GenBank/DDBJ databases">
        <authorList>
            <person name="Gilroy R."/>
        </authorList>
    </citation>
    <scope>NUCLEOTIDE SEQUENCE</scope>
    <source>
        <strain evidence="7">ChiHecec2B26-446</strain>
    </source>
</reference>
<dbReference type="InterPro" id="IPR058240">
    <property type="entry name" value="rSAM_sf"/>
</dbReference>
<dbReference type="InterPro" id="IPR006638">
    <property type="entry name" value="Elp3/MiaA/NifB-like_rSAM"/>
</dbReference>
<keyword evidence="2" id="KW-0949">S-adenosyl-L-methionine</keyword>
<comment type="cofactor">
    <cofactor evidence="1">
        <name>[4Fe-4S] cluster</name>
        <dbReference type="ChEBI" id="CHEBI:49883"/>
    </cofactor>
</comment>
<evidence type="ECO:0000256" key="5">
    <source>
        <dbReference type="ARBA" id="ARBA00023014"/>
    </source>
</evidence>
<dbReference type="PROSITE" id="PS51918">
    <property type="entry name" value="RADICAL_SAM"/>
    <property type="match status" value="1"/>
</dbReference>
<dbReference type="InterPro" id="IPR007197">
    <property type="entry name" value="rSAM"/>
</dbReference>
<comment type="caution">
    <text evidence="7">The sequence shown here is derived from an EMBL/GenBank/DDBJ whole genome shotgun (WGS) entry which is preliminary data.</text>
</comment>
<dbReference type="SFLD" id="SFLDG01098">
    <property type="entry name" value="Uncharacterised_Radical_SAM_Su"/>
    <property type="match status" value="1"/>
</dbReference>
<evidence type="ECO:0000256" key="3">
    <source>
        <dbReference type="ARBA" id="ARBA00022723"/>
    </source>
</evidence>
<dbReference type="AlphaFoldDB" id="A0A9D1PZX9"/>
<evidence type="ECO:0000256" key="4">
    <source>
        <dbReference type="ARBA" id="ARBA00023004"/>
    </source>
</evidence>
<sequence>MTNMPPVSAGSAQTLDREAESPDVVRMSLAAAMTLDFAPGSFYRNACLYCINLLLTYKSSCAGRCAYCGLSPRRESGKSFIRVSWPALRLEDVAQAIVNKKERVKRICISMLTNRRTLADTVSISRTLREAVDIPISVLVAPTIVTREHLQAFRDAGVDKIGVAIDLATPGLFDQYRGRGVHGPHVWQRYWDCLAESLEIFGAGMAGSHFMVGMGETEQEMASAMQKVRDMGGFTHLFSFFPEAGSLLADRPAPPLDQYRRIQLARWIIDNDLGRAGQFDFDEAGQIRGYGLPDSLINELLDNGSAFRTSGCTGRDGEVACNRPYANWRPGPGTRNYPFAPDENDRRHIRLQLGLPQYARK</sequence>
<dbReference type="EMBL" id="DXHV01000085">
    <property type="protein sequence ID" value="HIW01648.1"/>
    <property type="molecule type" value="Genomic_DNA"/>
</dbReference>
<evidence type="ECO:0000256" key="2">
    <source>
        <dbReference type="ARBA" id="ARBA00022691"/>
    </source>
</evidence>